<evidence type="ECO:0000256" key="8">
    <source>
        <dbReference type="PIRSR" id="PIRSR038928-1"/>
    </source>
</evidence>
<feature type="active site" evidence="8">
    <location>
        <position position="145"/>
    </location>
</feature>
<comment type="catalytic activity">
    <reaction evidence="10">
        <text>2 H2O2 = O2 + 2 H2O</text>
        <dbReference type="Rhea" id="RHEA:20309"/>
        <dbReference type="ChEBI" id="CHEBI:15377"/>
        <dbReference type="ChEBI" id="CHEBI:15379"/>
        <dbReference type="ChEBI" id="CHEBI:16240"/>
        <dbReference type="EC" id="1.11.1.6"/>
    </reaction>
</comment>
<reference evidence="13 14" key="1">
    <citation type="submission" date="2023-03" db="EMBL/GenBank/DDBJ databases">
        <title>Genome insight into feeding habits of ladybird beetles.</title>
        <authorList>
            <person name="Li H.-S."/>
            <person name="Huang Y.-H."/>
            <person name="Pang H."/>
        </authorList>
    </citation>
    <scope>NUCLEOTIDE SEQUENCE [LARGE SCALE GENOMIC DNA]</scope>
    <source>
        <strain evidence="13">SYSU_2023b</strain>
        <tissue evidence="13">Whole body</tissue>
    </source>
</reference>
<evidence type="ECO:0000256" key="2">
    <source>
        <dbReference type="ARBA" id="ARBA00022559"/>
    </source>
</evidence>
<dbReference type="PANTHER" id="PTHR11465:SF9">
    <property type="entry name" value="CATALASE"/>
    <property type="match status" value="1"/>
</dbReference>
<keyword evidence="7 10" id="KW-0376">Hydrogen peroxide</keyword>
<keyword evidence="3 9" id="KW-0349">Heme</keyword>
<dbReference type="InterPro" id="IPR024711">
    <property type="entry name" value="Catalase_clade1/3"/>
</dbReference>
<dbReference type="SMART" id="SM01060">
    <property type="entry name" value="Catalase"/>
    <property type="match status" value="1"/>
</dbReference>
<evidence type="ECO:0000256" key="4">
    <source>
        <dbReference type="ARBA" id="ARBA00022723"/>
    </source>
</evidence>
<dbReference type="InterPro" id="IPR011614">
    <property type="entry name" value="Catalase_core"/>
</dbReference>
<evidence type="ECO:0000256" key="10">
    <source>
        <dbReference type="RuleBase" id="RU000498"/>
    </source>
</evidence>
<dbReference type="PRINTS" id="PR00067">
    <property type="entry name" value="CATALASE"/>
</dbReference>
<protein>
    <recommendedName>
        <fullName evidence="10">Catalase</fullName>
        <ecNumber evidence="10">1.11.1.6</ecNumber>
    </recommendedName>
</protein>
<dbReference type="Proteomes" id="UP001431783">
    <property type="component" value="Unassembled WGS sequence"/>
</dbReference>
<dbReference type="GO" id="GO:0046872">
    <property type="term" value="F:metal ion binding"/>
    <property type="evidence" value="ECO:0007669"/>
    <property type="project" value="UniProtKB-KW"/>
</dbReference>
<accession>A0AAW1TTT9</accession>
<dbReference type="Pfam" id="PF00199">
    <property type="entry name" value="Catalase"/>
    <property type="match status" value="1"/>
</dbReference>
<evidence type="ECO:0000313" key="14">
    <source>
        <dbReference type="Proteomes" id="UP001431783"/>
    </source>
</evidence>
<dbReference type="PROSITE" id="PS00437">
    <property type="entry name" value="CATALASE_1"/>
    <property type="match status" value="1"/>
</dbReference>
<feature type="active site" evidence="8">
    <location>
        <position position="72"/>
    </location>
</feature>
<name>A0AAW1TTT9_9CUCU</name>
<evidence type="ECO:0000256" key="3">
    <source>
        <dbReference type="ARBA" id="ARBA00022617"/>
    </source>
</evidence>
<comment type="function">
    <text evidence="11">Catalyzes the degradation of hydrogen peroxide (H(2)O(2)) generated by peroxisomal oxidases to water and oxygen, thereby protecting cells from the toxic effects of hydrogen peroxide.</text>
</comment>
<gene>
    <name evidence="13" type="ORF">WA026_005806</name>
</gene>
<keyword evidence="5 10" id="KW-0560">Oxidoreductase</keyword>
<keyword evidence="6 9" id="KW-0408">Iron</keyword>
<evidence type="ECO:0000259" key="12">
    <source>
        <dbReference type="SMART" id="SM01060"/>
    </source>
</evidence>
<organism evidence="13 14">
    <name type="scientific">Henosepilachna vigintioctopunctata</name>
    <dbReference type="NCBI Taxonomy" id="420089"/>
    <lineage>
        <taxon>Eukaryota</taxon>
        <taxon>Metazoa</taxon>
        <taxon>Ecdysozoa</taxon>
        <taxon>Arthropoda</taxon>
        <taxon>Hexapoda</taxon>
        <taxon>Insecta</taxon>
        <taxon>Pterygota</taxon>
        <taxon>Neoptera</taxon>
        <taxon>Endopterygota</taxon>
        <taxon>Coleoptera</taxon>
        <taxon>Polyphaga</taxon>
        <taxon>Cucujiformia</taxon>
        <taxon>Coccinelloidea</taxon>
        <taxon>Coccinellidae</taxon>
        <taxon>Epilachninae</taxon>
        <taxon>Epilachnini</taxon>
        <taxon>Henosepilachna</taxon>
    </lineage>
</organism>
<keyword evidence="14" id="KW-1185">Reference proteome</keyword>
<evidence type="ECO:0000256" key="7">
    <source>
        <dbReference type="ARBA" id="ARBA00023324"/>
    </source>
</evidence>
<dbReference type="GO" id="GO:0004096">
    <property type="term" value="F:catalase activity"/>
    <property type="evidence" value="ECO:0007669"/>
    <property type="project" value="UniProtKB-EC"/>
</dbReference>
<evidence type="ECO:0000256" key="1">
    <source>
        <dbReference type="ARBA" id="ARBA00005329"/>
    </source>
</evidence>
<dbReference type="GO" id="GO:0020037">
    <property type="term" value="F:heme binding"/>
    <property type="evidence" value="ECO:0007669"/>
    <property type="project" value="InterPro"/>
</dbReference>
<dbReference type="InterPro" id="IPR010582">
    <property type="entry name" value="Catalase_immune_responsive"/>
</dbReference>
<dbReference type="PROSITE" id="PS51402">
    <property type="entry name" value="CATALASE_3"/>
    <property type="match status" value="1"/>
</dbReference>
<dbReference type="PIRSF" id="PIRSF038928">
    <property type="entry name" value="Catalase_clade1-3"/>
    <property type="match status" value="1"/>
</dbReference>
<feature type="binding site" description="axial binding residue" evidence="9">
    <location>
        <position position="355"/>
    </location>
    <ligand>
        <name>heme</name>
        <dbReference type="ChEBI" id="CHEBI:30413"/>
    </ligand>
    <ligandPart>
        <name>Fe</name>
        <dbReference type="ChEBI" id="CHEBI:18248"/>
    </ligandPart>
</feature>
<evidence type="ECO:0000256" key="11">
    <source>
        <dbReference type="RuleBase" id="RU004142"/>
    </source>
</evidence>
<evidence type="ECO:0000256" key="5">
    <source>
        <dbReference type="ARBA" id="ARBA00023002"/>
    </source>
</evidence>
<keyword evidence="4 9" id="KW-0479">Metal-binding</keyword>
<dbReference type="PROSITE" id="PS00438">
    <property type="entry name" value="CATALASE_2"/>
    <property type="match status" value="1"/>
</dbReference>
<dbReference type="AlphaFoldDB" id="A0AAW1TTT9"/>
<dbReference type="InterPro" id="IPR002226">
    <property type="entry name" value="Catalase_haem_BS"/>
</dbReference>
<dbReference type="GO" id="GO:0005739">
    <property type="term" value="C:mitochondrion"/>
    <property type="evidence" value="ECO:0007669"/>
    <property type="project" value="TreeGrafter"/>
</dbReference>
<dbReference type="PANTHER" id="PTHR11465">
    <property type="entry name" value="CATALASE"/>
    <property type="match status" value="1"/>
</dbReference>
<evidence type="ECO:0000256" key="9">
    <source>
        <dbReference type="PIRSR" id="PIRSR038928-2"/>
    </source>
</evidence>
<dbReference type="InterPro" id="IPR020835">
    <property type="entry name" value="Catalase_sf"/>
</dbReference>
<dbReference type="FunFam" id="2.40.180.10:FF:000001">
    <property type="entry name" value="Catalase"/>
    <property type="match status" value="1"/>
</dbReference>
<evidence type="ECO:0000256" key="6">
    <source>
        <dbReference type="ARBA" id="ARBA00023004"/>
    </source>
</evidence>
<feature type="domain" description="Catalase core" evidence="12">
    <location>
        <begin position="25"/>
        <end position="407"/>
    </location>
</feature>
<comment type="cofactor">
    <cofactor evidence="9">
        <name>heme</name>
        <dbReference type="ChEBI" id="CHEBI:30413"/>
    </cofactor>
</comment>
<comment type="caution">
    <text evidence="13">The sequence shown here is derived from an EMBL/GenBank/DDBJ whole genome shotgun (WGS) entry which is preliminary data.</text>
</comment>
<dbReference type="SUPFAM" id="SSF56634">
    <property type="entry name" value="Heme-dependent catalase-like"/>
    <property type="match status" value="1"/>
</dbReference>
<dbReference type="InterPro" id="IPR018028">
    <property type="entry name" value="Catalase"/>
</dbReference>
<dbReference type="GO" id="GO:0042542">
    <property type="term" value="P:response to hydrogen peroxide"/>
    <property type="evidence" value="ECO:0007669"/>
    <property type="project" value="TreeGrafter"/>
</dbReference>
<dbReference type="Gene3D" id="2.40.180.10">
    <property type="entry name" value="Catalase core domain"/>
    <property type="match status" value="1"/>
</dbReference>
<dbReference type="EMBL" id="JARQZJ010000032">
    <property type="protein sequence ID" value="KAK9874991.1"/>
    <property type="molecule type" value="Genomic_DNA"/>
</dbReference>
<dbReference type="GO" id="GO:0042744">
    <property type="term" value="P:hydrogen peroxide catabolic process"/>
    <property type="evidence" value="ECO:0007669"/>
    <property type="project" value="UniProtKB-KW"/>
</dbReference>
<proteinExistence type="inferred from homology"/>
<dbReference type="GO" id="GO:0005777">
    <property type="term" value="C:peroxisome"/>
    <property type="evidence" value="ECO:0007669"/>
    <property type="project" value="TreeGrafter"/>
</dbReference>
<dbReference type="EC" id="1.11.1.6" evidence="10"/>
<sequence length="506" mass="57466">MKSSPSANQLLEWHKKNKDKEACITTAEGIPVVGATSSITVGKHGPIVLYDWNLLEKLGHFARERIPERVAHAKGSAAFGYFEVTNDITKYTTSKVFEKIGKKTPVALRFSRVVGSLGAADTDLDPRGFAIKFYTDEGIWDIVGNNTPIFFIRDPALFPSFIRSQRPNPATNLRDWNQYWDFISLRHECAHQTLILFSDRGLPKSYRHMHGFGSHTFSFVDENKKLTYCKFHIKTNQGIKNLSPSKAKQIAGEDPNYYGRDLYDAIEKKDFPSWTFYVQLMKPEEAKFKNFDPFDITKVWPHKENPLIKVGKIVLNKNPSNYFAEVEQLAFSPSNITQGIWISPDRFLQGRLFAYPDAHRHRLGVNYTQLPVNSPFKASNYLRDGIATIENQGGAPNYYPNSFGGPVECPTNYPAPLQVSGEVGHYDTGKTEDNYTQARIFYNKVLDGPARSRLEDNLVSTIKYVTSEKVKMNLLQMFTLVDTDLGNNLKDKLRALNTTHEDGLRN</sequence>
<dbReference type="Pfam" id="PF06628">
    <property type="entry name" value="Catalase-rel"/>
    <property type="match status" value="1"/>
</dbReference>
<evidence type="ECO:0000313" key="13">
    <source>
        <dbReference type="EMBL" id="KAK9874991.1"/>
    </source>
</evidence>
<comment type="similarity">
    <text evidence="1 10">Belongs to the catalase family.</text>
</comment>
<keyword evidence="2 10" id="KW-0575">Peroxidase</keyword>
<dbReference type="InterPro" id="IPR024708">
    <property type="entry name" value="Catalase_AS"/>
</dbReference>